<dbReference type="Gene3D" id="2.60.40.2160">
    <property type="entry name" value="Interleukin-17 receptor A/B, fibronectin-III-like domain 1"/>
    <property type="match status" value="1"/>
</dbReference>
<evidence type="ECO:0000256" key="9">
    <source>
        <dbReference type="SAM" id="Phobius"/>
    </source>
</evidence>
<dbReference type="InterPro" id="IPR039465">
    <property type="entry name" value="IL-17_rcpt-like"/>
</dbReference>
<accession>A0ABP0H6B3</accession>
<organism evidence="11 12">
    <name type="scientific">Clavelina lepadiformis</name>
    <name type="common">Light-bulb sea squirt</name>
    <name type="synonym">Ascidia lepadiformis</name>
    <dbReference type="NCBI Taxonomy" id="159417"/>
    <lineage>
        <taxon>Eukaryota</taxon>
        <taxon>Metazoa</taxon>
        <taxon>Chordata</taxon>
        <taxon>Tunicata</taxon>
        <taxon>Ascidiacea</taxon>
        <taxon>Aplousobranchia</taxon>
        <taxon>Clavelinidae</taxon>
        <taxon>Clavelina</taxon>
    </lineage>
</organism>
<name>A0ABP0H6B3_CLALP</name>
<evidence type="ECO:0000256" key="8">
    <source>
        <dbReference type="ARBA" id="ARBA00023180"/>
    </source>
</evidence>
<evidence type="ECO:0000256" key="4">
    <source>
        <dbReference type="ARBA" id="ARBA00022729"/>
    </source>
</evidence>
<evidence type="ECO:0000313" key="11">
    <source>
        <dbReference type="EMBL" id="CAK8698504.1"/>
    </source>
</evidence>
<evidence type="ECO:0000256" key="5">
    <source>
        <dbReference type="ARBA" id="ARBA00022989"/>
    </source>
</evidence>
<feature type="transmembrane region" description="Helical" evidence="9">
    <location>
        <begin position="265"/>
        <end position="287"/>
    </location>
</feature>
<dbReference type="EMBL" id="CAWYQH010000174">
    <property type="protein sequence ID" value="CAK8698504.1"/>
    <property type="molecule type" value="Genomic_DNA"/>
</dbReference>
<proteinExistence type="predicted"/>
<dbReference type="PROSITE" id="PS51534">
    <property type="entry name" value="SEFIR"/>
    <property type="match status" value="1"/>
</dbReference>
<dbReference type="InterPro" id="IPR013568">
    <property type="entry name" value="SEFIR_dom"/>
</dbReference>
<evidence type="ECO:0000256" key="1">
    <source>
        <dbReference type="ARBA" id="ARBA00004251"/>
    </source>
</evidence>
<comment type="subcellular location">
    <subcellularLocation>
        <location evidence="1">Cell membrane</location>
        <topology evidence="1">Single-pass type I membrane protein</topology>
    </subcellularLocation>
</comment>
<reference evidence="11 12" key="1">
    <citation type="submission" date="2024-02" db="EMBL/GenBank/DDBJ databases">
        <authorList>
            <person name="Daric V."/>
            <person name="Darras S."/>
        </authorList>
    </citation>
    <scope>NUCLEOTIDE SEQUENCE [LARGE SCALE GENOMIC DNA]</scope>
</reference>
<feature type="domain" description="SEFIR" evidence="10">
    <location>
        <begin position="337"/>
        <end position="483"/>
    </location>
</feature>
<evidence type="ECO:0000256" key="6">
    <source>
        <dbReference type="ARBA" id="ARBA00023136"/>
    </source>
</evidence>
<evidence type="ECO:0000259" key="10">
    <source>
        <dbReference type="PROSITE" id="PS51534"/>
    </source>
</evidence>
<keyword evidence="12" id="KW-1185">Reference proteome</keyword>
<comment type="caution">
    <text evidence="11">The sequence shown here is derived from an EMBL/GenBank/DDBJ whole genome shotgun (WGS) entry which is preliminary data.</text>
</comment>
<keyword evidence="6 9" id="KW-0472">Membrane</keyword>
<evidence type="ECO:0000256" key="2">
    <source>
        <dbReference type="ARBA" id="ARBA00022475"/>
    </source>
</evidence>
<gene>
    <name evidence="11" type="ORF">CVLEPA_LOCUS31939</name>
</gene>
<evidence type="ECO:0000256" key="7">
    <source>
        <dbReference type="ARBA" id="ARBA00023170"/>
    </source>
</evidence>
<protein>
    <recommendedName>
        <fullName evidence="10">SEFIR domain-containing protein</fullName>
    </recommendedName>
</protein>
<dbReference type="InterPro" id="IPR038683">
    <property type="entry name" value="IL17RA/B_FnIII-like_1_sf"/>
</dbReference>
<dbReference type="Gene3D" id="3.40.50.11530">
    <property type="match status" value="1"/>
</dbReference>
<dbReference type="Proteomes" id="UP001642483">
    <property type="component" value="Unassembled WGS sequence"/>
</dbReference>
<keyword evidence="5 9" id="KW-1133">Transmembrane helix</keyword>
<keyword evidence="4" id="KW-0732">Signal</keyword>
<keyword evidence="7" id="KW-0675">Receptor</keyword>
<keyword evidence="2" id="KW-1003">Cell membrane</keyword>
<dbReference type="PANTHER" id="PTHR15583">
    <property type="entry name" value="INTERLEUKIN-17 RECEPTOR"/>
    <property type="match status" value="1"/>
</dbReference>
<keyword evidence="8" id="KW-0325">Glycoprotein</keyword>
<evidence type="ECO:0000256" key="3">
    <source>
        <dbReference type="ARBA" id="ARBA00022692"/>
    </source>
</evidence>
<dbReference type="PANTHER" id="PTHR15583:SF7">
    <property type="entry name" value="INTERLEUKIN CYTOKINE RECEPTOR-RELATED PROTEIN 2"/>
    <property type="match status" value="1"/>
</dbReference>
<sequence length="787" mass="89149">MEKFIERSRLPEMCEIIDTTEKPDDTTYHGDGRLIDWYLYPDPVHAGLKSIAVNISWGPTNNGLVTHLQGFEVVFSNGKAAYPPLYYCLHTKLDFFKHALSDFHYDCFGLINQTYVNPGDQIDILVRSLPRSQTNEKKFRIEIPCCKKRKKFSEVSYCSLKKFINATAKVVSCNDRLVQFTYVVPDIYRNKFHIQSLVSNPAYKTVSVYNTSQLAGNITFTLPEKCNFSQIFAVAIVESSRCRERLSLTTFNFTECQNAADVTTFFTIGLVGTIFVIIAAAIVVVVISDKRHHVSIWLSLKCDRDSKFGGGVMESVSQQRQDETEQSDVKAGMKDKVQKLFVVFCDDHDQHRCVILKLINFLVEDLGFQVSSELSESLNLIEDAFSWMDQKLSEADKVVVIWSPLGKEKWQKYMECSVIDSNSPDVFSPVVKQIRNDLRCGRNLGKYIFAYFEYCSTDVIPDIFAELAVPCFRLMNQLEDIYFKITGEEKYNPGGTLRVENVESERYFLHGINRHGLGLKTRVDEMCKFVRIHPKWFERKISVEPSCLVSSCVNHDYIQTNSIHVVPPPIVNNVQKTAFINNDETTSLLDNGCIKEVQVQSVNHQITTVPRNKPALEKSENLCSISTPSSITPYTHTWEDHGNVSPPYQPMPGQSHDMAPCLEQDIKDDNIIINSVEKMINQDSGCYKDYRDNNVNDAVASSHDLSEQHASDKQLGNNNVLDSGICSYKPHFSNATFHNERDALLNNDQSYDGVIPEVANLAPLVVSEDPMKLLMSINLQSTCGGIN</sequence>
<keyword evidence="3 9" id="KW-0812">Transmembrane</keyword>
<dbReference type="Pfam" id="PF08357">
    <property type="entry name" value="SEFIR"/>
    <property type="match status" value="1"/>
</dbReference>
<evidence type="ECO:0000313" key="12">
    <source>
        <dbReference type="Proteomes" id="UP001642483"/>
    </source>
</evidence>